<comment type="caution">
    <text evidence="5">The sequence shown here is derived from an EMBL/GenBank/DDBJ whole genome shotgun (WGS) entry which is preliminary data.</text>
</comment>
<dbReference type="GO" id="GO:0016887">
    <property type="term" value="F:ATP hydrolysis activity"/>
    <property type="evidence" value="ECO:0007669"/>
    <property type="project" value="InterPro"/>
</dbReference>
<dbReference type="SUPFAM" id="SSF52540">
    <property type="entry name" value="P-loop containing nucleoside triphosphate hydrolases"/>
    <property type="match status" value="1"/>
</dbReference>
<dbReference type="InterPro" id="IPR017871">
    <property type="entry name" value="ABC_transporter-like_CS"/>
</dbReference>
<organism evidence="5 6">
    <name type="scientific">Miniimonas arenae</name>
    <dbReference type="NCBI Taxonomy" id="676201"/>
    <lineage>
        <taxon>Bacteria</taxon>
        <taxon>Bacillati</taxon>
        <taxon>Actinomycetota</taxon>
        <taxon>Actinomycetes</taxon>
        <taxon>Micrococcales</taxon>
        <taxon>Beutenbergiaceae</taxon>
        <taxon>Miniimonas</taxon>
    </lineage>
</organism>
<dbReference type="OrthoDB" id="9778572at2"/>
<dbReference type="GO" id="GO:0005524">
    <property type="term" value="F:ATP binding"/>
    <property type="evidence" value="ECO:0007669"/>
    <property type="project" value="UniProtKB-KW"/>
</dbReference>
<dbReference type="InterPro" id="IPR003439">
    <property type="entry name" value="ABC_transporter-like_ATP-bd"/>
</dbReference>
<evidence type="ECO:0000256" key="3">
    <source>
        <dbReference type="ARBA" id="ARBA00022840"/>
    </source>
</evidence>
<evidence type="ECO:0000256" key="2">
    <source>
        <dbReference type="ARBA" id="ARBA00022741"/>
    </source>
</evidence>
<dbReference type="RefSeq" id="WP_139985469.1">
    <property type="nucleotide sequence ID" value="NZ_VENP01000001.1"/>
</dbReference>
<evidence type="ECO:0000256" key="1">
    <source>
        <dbReference type="ARBA" id="ARBA00022448"/>
    </source>
</evidence>
<dbReference type="GO" id="GO:0005886">
    <property type="term" value="C:plasma membrane"/>
    <property type="evidence" value="ECO:0007669"/>
    <property type="project" value="TreeGrafter"/>
</dbReference>
<dbReference type="EMBL" id="VENP01000001">
    <property type="protein sequence ID" value="TNU77364.1"/>
    <property type="molecule type" value="Genomic_DNA"/>
</dbReference>
<gene>
    <name evidence="5" type="ORF">FH969_00960</name>
</gene>
<evidence type="ECO:0000259" key="4">
    <source>
        <dbReference type="PROSITE" id="PS50893"/>
    </source>
</evidence>
<dbReference type="PROSITE" id="PS00211">
    <property type="entry name" value="ABC_TRANSPORTER_1"/>
    <property type="match status" value="1"/>
</dbReference>
<dbReference type="GO" id="GO:0022857">
    <property type="term" value="F:transmembrane transporter activity"/>
    <property type="evidence" value="ECO:0007669"/>
    <property type="project" value="TreeGrafter"/>
</dbReference>
<sequence length="227" mass="23861">MSRVVLAGAGKCYGEGESQVWAVRDASHVFETGSFTVIQGVSGSGKSTLLNLMSGLDVPSRGQVHVDGLDLGHMSDPARADFRLRRVGCVFQEHLLIEEFSALENVMLPLEAVGSAASTARTAAGSALGDVGLARLEDRLPAHLSGGQRQRVGIARALVGDRTLLLADEPSGALDSVTSREVYLLLRAAADRGVTVVVATHDPALQAFADVVLDIIDGQLHAREVSL</sequence>
<keyword evidence="2" id="KW-0547">Nucleotide-binding</keyword>
<dbReference type="PANTHER" id="PTHR24220">
    <property type="entry name" value="IMPORT ATP-BINDING PROTEIN"/>
    <property type="match status" value="1"/>
</dbReference>
<keyword evidence="6" id="KW-1185">Reference proteome</keyword>
<dbReference type="Gene3D" id="3.40.50.300">
    <property type="entry name" value="P-loop containing nucleotide triphosphate hydrolases"/>
    <property type="match status" value="1"/>
</dbReference>
<dbReference type="CDD" id="cd03255">
    <property type="entry name" value="ABC_MJ0796_LolCDE_FtsE"/>
    <property type="match status" value="1"/>
</dbReference>
<evidence type="ECO:0000313" key="5">
    <source>
        <dbReference type="EMBL" id="TNU77364.1"/>
    </source>
</evidence>
<dbReference type="SMART" id="SM00382">
    <property type="entry name" value="AAA"/>
    <property type="match status" value="1"/>
</dbReference>
<proteinExistence type="predicted"/>
<keyword evidence="3 5" id="KW-0067">ATP-binding</keyword>
<keyword evidence="1" id="KW-0813">Transport</keyword>
<dbReference type="InterPro" id="IPR003593">
    <property type="entry name" value="AAA+_ATPase"/>
</dbReference>
<dbReference type="Proteomes" id="UP000313849">
    <property type="component" value="Unassembled WGS sequence"/>
</dbReference>
<protein>
    <submittedName>
        <fullName evidence="5">ABC transporter ATP-binding protein</fullName>
    </submittedName>
</protein>
<dbReference type="Pfam" id="PF00005">
    <property type="entry name" value="ABC_tran"/>
    <property type="match status" value="1"/>
</dbReference>
<reference evidence="5 6" key="1">
    <citation type="submission" date="2019-06" db="EMBL/GenBank/DDBJ databases">
        <title>Draft genome sequence of Miniimonas arenae KCTC 19750T isolated from sea sand.</title>
        <authorList>
            <person name="Park S.-J."/>
        </authorList>
    </citation>
    <scope>NUCLEOTIDE SEQUENCE [LARGE SCALE GENOMIC DNA]</scope>
    <source>
        <strain evidence="5 6">KCTC 19750</strain>
    </source>
</reference>
<dbReference type="PROSITE" id="PS50893">
    <property type="entry name" value="ABC_TRANSPORTER_2"/>
    <property type="match status" value="1"/>
</dbReference>
<feature type="domain" description="ABC transporter" evidence="4">
    <location>
        <begin position="4"/>
        <end position="227"/>
    </location>
</feature>
<name>A0A5C5BFH3_9MICO</name>
<dbReference type="AlphaFoldDB" id="A0A5C5BFH3"/>
<dbReference type="InterPro" id="IPR015854">
    <property type="entry name" value="ABC_transpr_LolD-like"/>
</dbReference>
<dbReference type="PANTHER" id="PTHR24220:SF685">
    <property type="entry name" value="ABC TRANSPORTER RELATED"/>
    <property type="match status" value="1"/>
</dbReference>
<dbReference type="InterPro" id="IPR017911">
    <property type="entry name" value="MacB-like_ATP-bd"/>
</dbReference>
<accession>A0A5C5BFH3</accession>
<dbReference type="InterPro" id="IPR027417">
    <property type="entry name" value="P-loop_NTPase"/>
</dbReference>
<evidence type="ECO:0000313" key="6">
    <source>
        <dbReference type="Proteomes" id="UP000313849"/>
    </source>
</evidence>